<gene>
    <name evidence="1" type="ORF">PGB34_11170</name>
</gene>
<keyword evidence="2" id="KW-1185">Reference proteome</keyword>
<accession>A0AAE3N8A1</accession>
<dbReference type="EMBL" id="JAQIPB010000003">
    <property type="protein sequence ID" value="MDA7416926.1"/>
    <property type="molecule type" value="Genomic_DNA"/>
</dbReference>
<sequence>MSMLSLTPLSGRSYDVDVWGSVADPLDRVQAAQAYAQSLEAQLGGPEALMRCFLAAQSEEKAQQGADKSPASKDAQAWVRAHRHAAHVAERFMQAQPPPAFVLQPKPGHAAA</sequence>
<reference evidence="1" key="1">
    <citation type="submission" date="2023-01" db="EMBL/GenBank/DDBJ databases">
        <title>Xenophilus mangrovi sp. nov., isolated from soil of Mangrove nature reserve.</title>
        <authorList>
            <person name="Xu S."/>
            <person name="Liu Z."/>
            <person name="Xu Y."/>
        </authorList>
    </citation>
    <scope>NUCLEOTIDE SEQUENCE</scope>
    <source>
        <strain evidence="1">YW8</strain>
    </source>
</reference>
<name>A0AAE3N8A1_9BURK</name>
<dbReference type="RefSeq" id="WP_271428147.1">
    <property type="nucleotide sequence ID" value="NZ_JAQIPB010000003.1"/>
</dbReference>
<comment type="caution">
    <text evidence="1">The sequence shown here is derived from an EMBL/GenBank/DDBJ whole genome shotgun (WGS) entry which is preliminary data.</text>
</comment>
<protein>
    <submittedName>
        <fullName evidence="1">Uncharacterized protein</fullName>
    </submittedName>
</protein>
<dbReference type="Proteomes" id="UP001212602">
    <property type="component" value="Unassembled WGS sequence"/>
</dbReference>
<evidence type="ECO:0000313" key="1">
    <source>
        <dbReference type="EMBL" id="MDA7416926.1"/>
    </source>
</evidence>
<evidence type="ECO:0000313" key="2">
    <source>
        <dbReference type="Proteomes" id="UP001212602"/>
    </source>
</evidence>
<proteinExistence type="predicted"/>
<dbReference type="AlphaFoldDB" id="A0AAE3N8A1"/>
<organism evidence="1 2">
    <name type="scientific">Xenophilus arseniciresistens</name>
    <dbReference type="NCBI Taxonomy" id="1283306"/>
    <lineage>
        <taxon>Bacteria</taxon>
        <taxon>Pseudomonadati</taxon>
        <taxon>Pseudomonadota</taxon>
        <taxon>Betaproteobacteria</taxon>
        <taxon>Burkholderiales</taxon>
        <taxon>Comamonadaceae</taxon>
        <taxon>Xenophilus</taxon>
    </lineage>
</organism>